<feature type="transmembrane region" description="Helical" evidence="5">
    <location>
        <begin position="219"/>
        <end position="240"/>
    </location>
</feature>
<evidence type="ECO:0000259" key="6">
    <source>
        <dbReference type="PROSITE" id="PS50850"/>
    </source>
</evidence>
<protein>
    <submittedName>
        <fullName evidence="8">Solute carrier family 22 member 5-like</fullName>
    </submittedName>
</protein>
<feature type="transmembrane region" description="Helical" evidence="5">
    <location>
        <begin position="317"/>
        <end position="338"/>
    </location>
</feature>
<feature type="transmembrane region" description="Helical" evidence="5">
    <location>
        <begin position="22"/>
        <end position="41"/>
    </location>
</feature>
<evidence type="ECO:0000256" key="3">
    <source>
        <dbReference type="ARBA" id="ARBA00022989"/>
    </source>
</evidence>
<evidence type="ECO:0000256" key="5">
    <source>
        <dbReference type="SAM" id="Phobius"/>
    </source>
</evidence>
<evidence type="ECO:0000256" key="4">
    <source>
        <dbReference type="ARBA" id="ARBA00023136"/>
    </source>
</evidence>
<dbReference type="InterPro" id="IPR005828">
    <property type="entry name" value="MFS_sugar_transport-like"/>
</dbReference>
<dbReference type="PANTHER" id="PTHR24064">
    <property type="entry name" value="SOLUTE CARRIER FAMILY 22 MEMBER"/>
    <property type="match status" value="1"/>
</dbReference>
<feature type="transmembrane region" description="Helical" evidence="5">
    <location>
        <begin position="137"/>
        <end position="156"/>
    </location>
</feature>
<feature type="transmembrane region" description="Helical" evidence="5">
    <location>
        <begin position="371"/>
        <end position="393"/>
    </location>
</feature>
<gene>
    <name evidence="8" type="primary">LOC101863079</name>
</gene>
<dbReference type="PROSITE" id="PS00217">
    <property type="entry name" value="SUGAR_TRANSPORT_2"/>
    <property type="match status" value="1"/>
</dbReference>
<organism evidence="7 8">
    <name type="scientific">Aplysia californica</name>
    <name type="common">California sea hare</name>
    <dbReference type="NCBI Taxonomy" id="6500"/>
    <lineage>
        <taxon>Eukaryota</taxon>
        <taxon>Metazoa</taxon>
        <taxon>Spiralia</taxon>
        <taxon>Lophotrochozoa</taxon>
        <taxon>Mollusca</taxon>
        <taxon>Gastropoda</taxon>
        <taxon>Heterobranchia</taxon>
        <taxon>Euthyneura</taxon>
        <taxon>Tectipleura</taxon>
        <taxon>Aplysiida</taxon>
        <taxon>Aplysioidea</taxon>
        <taxon>Aplysiidae</taxon>
        <taxon>Aplysia</taxon>
    </lineage>
</organism>
<feature type="transmembrane region" description="Helical" evidence="5">
    <location>
        <begin position="53"/>
        <end position="71"/>
    </location>
</feature>
<dbReference type="RefSeq" id="XP_005113366.1">
    <property type="nucleotide sequence ID" value="XM_005113309.3"/>
</dbReference>
<dbReference type="Pfam" id="PF00083">
    <property type="entry name" value="Sugar_tr"/>
    <property type="match status" value="1"/>
</dbReference>
<feature type="non-terminal residue" evidence="8">
    <location>
        <position position="426"/>
    </location>
</feature>
<name>A0ABM0KB56_APLCA</name>
<keyword evidence="7" id="KW-1185">Reference proteome</keyword>
<dbReference type="InterPro" id="IPR005829">
    <property type="entry name" value="Sugar_transporter_CS"/>
</dbReference>
<feature type="transmembrane region" description="Helical" evidence="5">
    <location>
        <begin position="111"/>
        <end position="131"/>
    </location>
</feature>
<accession>A0ABM0KB56</accession>
<dbReference type="InterPro" id="IPR020846">
    <property type="entry name" value="MFS_dom"/>
</dbReference>
<reference evidence="8" key="1">
    <citation type="submission" date="2025-08" db="UniProtKB">
        <authorList>
            <consortium name="RefSeq"/>
        </authorList>
    </citation>
    <scope>IDENTIFICATION</scope>
</reference>
<proteinExistence type="predicted"/>
<dbReference type="PROSITE" id="PS50850">
    <property type="entry name" value="MFS"/>
    <property type="match status" value="1"/>
</dbReference>
<feature type="transmembrane region" description="Helical" evidence="5">
    <location>
        <begin position="345"/>
        <end position="365"/>
    </location>
</feature>
<feature type="transmembrane region" description="Helical" evidence="5">
    <location>
        <begin position="252"/>
        <end position="272"/>
    </location>
</feature>
<keyword evidence="4 5" id="KW-0472">Membrane</keyword>
<feature type="transmembrane region" description="Helical" evidence="5">
    <location>
        <begin position="284"/>
        <end position="305"/>
    </location>
</feature>
<dbReference type="Gene3D" id="1.20.1250.20">
    <property type="entry name" value="MFS general substrate transporter like domains"/>
    <property type="match status" value="1"/>
</dbReference>
<keyword evidence="2 5" id="KW-0812">Transmembrane</keyword>
<feature type="domain" description="Major facilitator superfamily (MFS) profile" evidence="6">
    <location>
        <begin position="1"/>
        <end position="398"/>
    </location>
</feature>
<dbReference type="Proteomes" id="UP000694888">
    <property type="component" value="Unplaced"/>
</dbReference>
<feature type="transmembrane region" description="Helical" evidence="5">
    <location>
        <begin position="77"/>
        <end position="99"/>
    </location>
</feature>
<sequence length="426" mass="46962">MTFNPEASTLISEWGLVCDKSWYVSVVISVQMVGLAAGALLTGYLSNRFGRKIVLYSWVALCGVANFISVFSTSVVMFGAIRFFIGLSAGGILSLCHVYPMEFVTVKWRAFVGGFPASSTANVVLGVLMFLTKDWRYLHLATALLCLLGFLTIFWMPESMRWLAVQNKTVQANAVGRKICKYNRRPPPLEPLEYITHAEVEVGEKTDGPRIRDLFGRRFVKKTVFGFILFFTLSLIYYSIGFGIKALFGNFYVNFILFSVFSFPAFPFVPLFSNRFGRRKSISAYFCSACVISTALFLLHFIVGLESLGMGETITSLVIVTTVELAWSTMIAFMVELFPTYIRTLGLGVVYTGGRVGGIVSPFLIQGTAGSVYVAYIVIAVCTALCASLALGLPETRYRRLGDKLTGQLTTPLDTLTGQLTAPLDT</sequence>
<evidence type="ECO:0000256" key="2">
    <source>
        <dbReference type="ARBA" id="ARBA00022692"/>
    </source>
</evidence>
<evidence type="ECO:0000313" key="8">
    <source>
        <dbReference type="RefSeq" id="XP_005113366.1"/>
    </source>
</evidence>
<keyword evidence="3 5" id="KW-1133">Transmembrane helix</keyword>
<dbReference type="GeneID" id="101863079"/>
<dbReference type="InterPro" id="IPR036259">
    <property type="entry name" value="MFS_trans_sf"/>
</dbReference>
<dbReference type="SUPFAM" id="SSF103473">
    <property type="entry name" value="MFS general substrate transporter"/>
    <property type="match status" value="1"/>
</dbReference>
<evidence type="ECO:0000256" key="1">
    <source>
        <dbReference type="ARBA" id="ARBA00004141"/>
    </source>
</evidence>
<comment type="subcellular location">
    <subcellularLocation>
        <location evidence="1">Membrane</location>
        <topology evidence="1">Multi-pass membrane protein</topology>
    </subcellularLocation>
</comment>
<evidence type="ECO:0000313" key="7">
    <source>
        <dbReference type="Proteomes" id="UP000694888"/>
    </source>
</evidence>